<evidence type="ECO:0000313" key="3">
    <source>
        <dbReference type="EMBL" id="CCE66025.1"/>
    </source>
</evidence>
<proteinExistence type="inferred from homology"/>
<dbReference type="InterPro" id="IPR036249">
    <property type="entry name" value="Thioredoxin-like_sf"/>
</dbReference>
<dbReference type="OrthoDB" id="10253744at2759"/>
<dbReference type="OMA" id="IPEMKIY"/>
<dbReference type="STRING" id="1071381.G8C1J7"/>
<keyword evidence="4" id="KW-1185">Reference proteome</keyword>
<evidence type="ECO:0000256" key="1">
    <source>
        <dbReference type="ARBA" id="ARBA00038208"/>
    </source>
</evidence>
<organism evidence="3 4">
    <name type="scientific">Tetrapisispora phaffii (strain ATCC 24235 / CBS 4417 / NBRC 1672 / NRRL Y-8282 / UCD 70-5)</name>
    <name type="common">Yeast</name>
    <name type="synonym">Fabospora phaffii</name>
    <dbReference type="NCBI Taxonomy" id="1071381"/>
    <lineage>
        <taxon>Eukaryota</taxon>
        <taxon>Fungi</taxon>
        <taxon>Dikarya</taxon>
        <taxon>Ascomycota</taxon>
        <taxon>Saccharomycotina</taxon>
        <taxon>Saccharomycetes</taxon>
        <taxon>Saccharomycetales</taxon>
        <taxon>Saccharomycetaceae</taxon>
        <taxon>Tetrapisispora</taxon>
    </lineage>
</organism>
<dbReference type="EMBL" id="HE612870">
    <property type="protein sequence ID" value="CCE66025.1"/>
    <property type="molecule type" value="Genomic_DNA"/>
</dbReference>
<comment type="similarity">
    <text evidence="1">Belongs to the AIM32 family.</text>
</comment>
<accession>G8C1J7</accession>
<dbReference type="InterPro" id="IPR009737">
    <property type="entry name" value="Aim32/Apd1-like"/>
</dbReference>
<dbReference type="AlphaFoldDB" id="G8C1J7"/>
<dbReference type="SUPFAM" id="SSF52833">
    <property type="entry name" value="Thioredoxin-like"/>
    <property type="match status" value="1"/>
</dbReference>
<name>G8C1J7_TETPH</name>
<dbReference type="GeneID" id="11530716"/>
<sequence length="297" mass="34354">MQIKYKTIESFNNLKVFNKINLKLPLDKQIDTVGKLPPIPNYEKHLMIIDKNDDSNNWMQGWGSRLEMNDSWPYNLVGLFKNEINKYKKNGVMTSVVKLKQSTDVFTEIRGNPTNDSALIYVIPDMKLYTIRNDESTAVEFIKYVIKDLKVSEQLHFQDYLKKGGLKTPTVTKADSIVGVTKRFEGRKLTNDWILVCGHNERDCRCGYLAPLLVDEYMKFDKRSNIGIISHVSGHKFAGNVIHYKYEPSKNSMDSFWFGRVLPPMVHSLVENLKNNIVIKNVFRGSKELREPPCQKQ</sequence>
<dbReference type="HOGENOM" id="CLU_044499_1_0_1"/>
<dbReference type="PANTHER" id="PTHR31902:SF7">
    <property type="entry name" value="ALTERED INHERITANCE OF MITOCHONDRIA PROTEIN 32"/>
    <property type="match status" value="1"/>
</dbReference>
<protein>
    <recommendedName>
        <fullName evidence="2">Altered inheritance of mitochondria protein 32</fullName>
    </recommendedName>
</protein>
<dbReference type="CDD" id="cd03062">
    <property type="entry name" value="TRX_Fd_Sucrase"/>
    <property type="match status" value="1"/>
</dbReference>
<gene>
    <name evidence="3" type="primary">TPHA0O00550</name>
    <name evidence="3" type="ordered locus">TPHA_0O00550</name>
</gene>
<dbReference type="Pfam" id="PF06999">
    <property type="entry name" value="Suc_Fer-like"/>
    <property type="match status" value="1"/>
</dbReference>
<evidence type="ECO:0000256" key="2">
    <source>
        <dbReference type="ARBA" id="ARBA00040895"/>
    </source>
</evidence>
<dbReference type="KEGG" id="tpf:TPHA_0O00550"/>
<dbReference type="PANTHER" id="PTHR31902">
    <property type="entry name" value="ACTIN PATCHES DISTAL PROTEIN 1"/>
    <property type="match status" value="1"/>
</dbReference>
<reference evidence="3 4" key="1">
    <citation type="journal article" date="2011" name="Proc. Natl. Acad. Sci. U.S.A.">
        <title>Evolutionary erosion of yeast sex chromosomes by mating-type switching accidents.</title>
        <authorList>
            <person name="Gordon J.L."/>
            <person name="Armisen D."/>
            <person name="Proux-Wera E."/>
            <person name="Oheigeartaigh S.S."/>
            <person name="Byrne K.P."/>
            <person name="Wolfe K.H."/>
        </authorList>
    </citation>
    <scope>NUCLEOTIDE SEQUENCE [LARGE SCALE GENOMIC DNA]</scope>
    <source>
        <strain evidence="4">ATCC 24235 / CBS 4417 / NBRC 1672 / NRRL Y-8282 / UCD 70-5</strain>
    </source>
</reference>
<evidence type="ECO:0000313" key="4">
    <source>
        <dbReference type="Proteomes" id="UP000005666"/>
    </source>
</evidence>
<dbReference type="RefSeq" id="XP_003688459.1">
    <property type="nucleotide sequence ID" value="XM_003688411.1"/>
</dbReference>
<dbReference type="eggNOG" id="ENOG502QS3W">
    <property type="taxonomic scope" value="Eukaryota"/>
</dbReference>
<dbReference type="Proteomes" id="UP000005666">
    <property type="component" value="Chromosome 15"/>
</dbReference>